<proteinExistence type="predicted"/>
<evidence type="ECO:0000313" key="2">
    <source>
        <dbReference type="Proteomes" id="UP000242381"/>
    </source>
</evidence>
<dbReference type="Proteomes" id="UP000242381">
    <property type="component" value="Unassembled WGS sequence"/>
</dbReference>
<sequence length="100" mass="11795">MSIMTSTDEIEIINYEQSSNSTEEVSANVDLFQPGHFTNKHIYMSKPRKDCRIFKTYAPVPNLHFGYPKRMSILEKSRQKERKKMGYPLKEGYYGYSMKE</sequence>
<name>A0A1X0SFU8_RHIZD</name>
<dbReference type="AlphaFoldDB" id="A0A1X0SFU8"/>
<evidence type="ECO:0000313" key="1">
    <source>
        <dbReference type="EMBL" id="ORE23041.1"/>
    </source>
</evidence>
<dbReference type="EMBL" id="KV921261">
    <property type="protein sequence ID" value="ORE23041.1"/>
    <property type="molecule type" value="Genomic_DNA"/>
</dbReference>
<organism evidence="1 2">
    <name type="scientific">Rhizopus microsporus</name>
    <dbReference type="NCBI Taxonomy" id="58291"/>
    <lineage>
        <taxon>Eukaryota</taxon>
        <taxon>Fungi</taxon>
        <taxon>Fungi incertae sedis</taxon>
        <taxon>Mucoromycota</taxon>
        <taxon>Mucoromycotina</taxon>
        <taxon>Mucoromycetes</taxon>
        <taxon>Mucorales</taxon>
        <taxon>Mucorineae</taxon>
        <taxon>Rhizopodaceae</taxon>
        <taxon>Rhizopus</taxon>
    </lineage>
</organism>
<protein>
    <submittedName>
        <fullName evidence="1">Uncharacterized protein</fullName>
    </submittedName>
</protein>
<accession>A0A1X0SFU8</accession>
<gene>
    <name evidence="1" type="ORF">BCV71DRAFT_230910</name>
</gene>
<reference evidence="1 2" key="1">
    <citation type="journal article" date="2016" name="Proc. Natl. Acad. Sci. U.S.A.">
        <title>Lipid metabolic changes in an early divergent fungus govern the establishment of a mutualistic symbiosis with endobacteria.</title>
        <authorList>
            <person name="Lastovetsky O.A."/>
            <person name="Gaspar M.L."/>
            <person name="Mondo S.J."/>
            <person name="LaButti K.M."/>
            <person name="Sandor L."/>
            <person name="Grigoriev I.V."/>
            <person name="Henry S.A."/>
            <person name="Pawlowska T.E."/>
        </authorList>
    </citation>
    <scope>NUCLEOTIDE SEQUENCE [LARGE SCALE GENOMIC DNA]</scope>
    <source>
        <strain evidence="1 2">ATCC 11559</strain>
    </source>
</reference>